<protein>
    <submittedName>
        <fullName evidence="2">Uncharacterized protein</fullName>
    </submittedName>
</protein>
<evidence type="ECO:0000313" key="3">
    <source>
        <dbReference type="Proteomes" id="UP000636949"/>
    </source>
</evidence>
<comment type="caution">
    <text evidence="2">The sequence shown here is derived from an EMBL/GenBank/DDBJ whole genome shotgun (WGS) entry which is preliminary data.</text>
</comment>
<proteinExistence type="predicted"/>
<dbReference type="EMBL" id="BMJS01000008">
    <property type="protein sequence ID" value="GGF95375.1"/>
    <property type="molecule type" value="Genomic_DNA"/>
</dbReference>
<reference evidence="2" key="1">
    <citation type="journal article" date="2014" name="Int. J. Syst. Evol. Microbiol.">
        <title>Complete genome sequence of Corynebacterium casei LMG S-19264T (=DSM 44701T), isolated from a smear-ripened cheese.</title>
        <authorList>
            <consortium name="US DOE Joint Genome Institute (JGI-PGF)"/>
            <person name="Walter F."/>
            <person name="Albersmeier A."/>
            <person name="Kalinowski J."/>
            <person name="Ruckert C."/>
        </authorList>
    </citation>
    <scope>NUCLEOTIDE SEQUENCE</scope>
    <source>
        <strain evidence="2">CGMCC 1.15758</strain>
    </source>
</reference>
<gene>
    <name evidence="2" type="ORF">GCM10010995_10750</name>
</gene>
<dbReference type="AlphaFoldDB" id="A0A8J3E835"/>
<keyword evidence="3" id="KW-1185">Reference proteome</keyword>
<name>A0A8J3E835_9GAMM</name>
<evidence type="ECO:0000256" key="1">
    <source>
        <dbReference type="SAM" id="MobiDB-lite"/>
    </source>
</evidence>
<sequence length="782" mass="90178">MGNELEKIVPELKLYFDGTFCNKDNGKDPTVVGEAYNNDKSVETYFNREKYDGLVGNQNILENQYLKIYFPGPAAERKNTKYDKPGTGKFNSKYMSQHTTNNSTGLWGDGWEHNMQLALIIACNFIIEQLGKHERVAISIPASHSRGAITAIAFSNQLSYFLQKMGIDKQKVSIRSLYAIDPVAGLDYGALEKSVVRNIPMENFHAENDSNDLKNHLVQVEPIRIGAYVDRLTLRYAADERRTAYKSQLPYGIDPNFKNGRPLFIPDNVDVEISYSRATHQTIAYTEKEGNKFFSGKNTLGEIQSKNNAQIKLQYGIISEELVDDLSKAKAKVNSFHPKEDRVIKIKCKDNPECKEKYTNSVLHDVYQFFMHKSKNDCNFFQAFNDPKNKYYDLINWAYKNSAFYQQLDSKEYKIEPKVLAHLVQIKQKDQSKNFAKFINSVDSYAKSEKNQNLSHNDYKDAVRQAINSSLIHIRPSSSNAKKRKLERIRDVFLEKISEKSFNNSKDIYAKLLYLAERVVQHNMGKLHFRLGRNYSKDYDKNDFKEAKDLFLNGNQRLNNNKNNKNIDHRGDFPQKKRPPDQGENNHYDSLDKGGEYRKYGDLKITFANFDKIDQIITGNIKMTEYASKANTETKNDSEITDKFLIELSDNIKNKSDNMLSNSDLSVKIKLKQELCLYGEDVFELYKKCIKDAKTSIVFKNFGIDESSDAWDTIKSSLEDLSKEKENSVNKIQVYFLVNKPVLSALYKNKHVETWIEKNKTKLTGLNFHFLPCPMCQDSCRL</sequence>
<feature type="compositionally biased region" description="Basic and acidic residues" evidence="1">
    <location>
        <begin position="565"/>
        <end position="593"/>
    </location>
</feature>
<organism evidence="2 3">
    <name type="scientific">Cysteiniphilum litorale</name>
    <dbReference type="NCBI Taxonomy" id="2056700"/>
    <lineage>
        <taxon>Bacteria</taxon>
        <taxon>Pseudomonadati</taxon>
        <taxon>Pseudomonadota</taxon>
        <taxon>Gammaproteobacteria</taxon>
        <taxon>Thiotrichales</taxon>
        <taxon>Fastidiosibacteraceae</taxon>
        <taxon>Cysteiniphilum</taxon>
    </lineage>
</organism>
<reference evidence="2" key="2">
    <citation type="submission" date="2020-09" db="EMBL/GenBank/DDBJ databases">
        <authorList>
            <person name="Sun Q."/>
            <person name="Zhou Y."/>
        </authorList>
    </citation>
    <scope>NUCLEOTIDE SEQUENCE</scope>
    <source>
        <strain evidence="2">CGMCC 1.15758</strain>
    </source>
</reference>
<dbReference type="OrthoDB" id="5615150at2"/>
<dbReference type="Proteomes" id="UP000636949">
    <property type="component" value="Unassembled WGS sequence"/>
</dbReference>
<feature type="region of interest" description="Disordered" evidence="1">
    <location>
        <begin position="554"/>
        <end position="593"/>
    </location>
</feature>
<accession>A0A8J3E835</accession>
<evidence type="ECO:0000313" key="2">
    <source>
        <dbReference type="EMBL" id="GGF95375.1"/>
    </source>
</evidence>
<dbReference type="RefSeq" id="WP_117001959.1">
    <property type="nucleotide sequence ID" value="NZ_BMJS01000008.1"/>
</dbReference>